<evidence type="ECO:0000256" key="5">
    <source>
        <dbReference type="SAM" id="Phobius"/>
    </source>
</evidence>
<dbReference type="PANTHER" id="PTHR30441">
    <property type="entry name" value="DUF748 DOMAIN-CONTAINING PROTEIN"/>
    <property type="match status" value="1"/>
</dbReference>
<dbReference type="EMBL" id="ATDL01000017">
    <property type="protein sequence ID" value="ERJ58278.1"/>
    <property type="molecule type" value="Genomic_DNA"/>
</dbReference>
<dbReference type="PATRIC" id="fig|1346330.5.peg.3334"/>
<gene>
    <name evidence="7" type="ORF">M472_05825</name>
</gene>
<dbReference type="InterPro" id="IPR008023">
    <property type="entry name" value="DUF748"/>
</dbReference>
<feature type="transmembrane region" description="Helical" evidence="5">
    <location>
        <begin position="21"/>
        <end position="40"/>
    </location>
</feature>
<evidence type="ECO:0000256" key="1">
    <source>
        <dbReference type="ARBA" id="ARBA00004167"/>
    </source>
</evidence>
<evidence type="ECO:0000256" key="2">
    <source>
        <dbReference type="ARBA" id="ARBA00022692"/>
    </source>
</evidence>
<keyword evidence="4 5" id="KW-0472">Membrane</keyword>
<proteinExistence type="predicted"/>
<dbReference type="GO" id="GO:0090313">
    <property type="term" value="P:regulation of protein targeting to membrane"/>
    <property type="evidence" value="ECO:0007669"/>
    <property type="project" value="TreeGrafter"/>
</dbReference>
<dbReference type="PANTHER" id="PTHR30441:SF8">
    <property type="entry name" value="DUF748 DOMAIN-CONTAINING PROTEIN"/>
    <property type="match status" value="1"/>
</dbReference>
<dbReference type="STRING" id="1346330.M472_05825"/>
<evidence type="ECO:0000256" key="4">
    <source>
        <dbReference type="ARBA" id="ARBA00023136"/>
    </source>
</evidence>
<evidence type="ECO:0000313" key="8">
    <source>
        <dbReference type="Proteomes" id="UP000016584"/>
    </source>
</evidence>
<feature type="domain" description="Translocation and assembly module TamB C-terminal" evidence="6">
    <location>
        <begin position="1021"/>
        <end position="1447"/>
    </location>
</feature>
<dbReference type="Pfam" id="PF04357">
    <property type="entry name" value="TamB"/>
    <property type="match status" value="1"/>
</dbReference>
<comment type="subcellular location">
    <subcellularLocation>
        <location evidence="1">Membrane</location>
        <topology evidence="1">Single-pass membrane protein</topology>
    </subcellularLocation>
</comment>
<dbReference type="InterPro" id="IPR052894">
    <property type="entry name" value="AsmA-related"/>
</dbReference>
<comment type="caution">
    <text evidence="7">The sequence shown here is derived from an EMBL/GenBank/DDBJ whole genome shotgun (WGS) entry which is preliminary data.</text>
</comment>
<keyword evidence="3 5" id="KW-1133">Transmembrane helix</keyword>
<dbReference type="GO" id="GO:0009306">
    <property type="term" value="P:protein secretion"/>
    <property type="evidence" value="ECO:0007669"/>
    <property type="project" value="InterPro"/>
</dbReference>
<evidence type="ECO:0000313" key="7">
    <source>
        <dbReference type="EMBL" id="ERJ58278.1"/>
    </source>
</evidence>
<keyword evidence="8" id="KW-1185">Reference proteome</keyword>
<evidence type="ECO:0000256" key="3">
    <source>
        <dbReference type="ARBA" id="ARBA00022989"/>
    </source>
</evidence>
<keyword evidence="2 5" id="KW-0812">Transmembrane</keyword>
<dbReference type="GO" id="GO:0005886">
    <property type="term" value="C:plasma membrane"/>
    <property type="evidence" value="ECO:0007669"/>
    <property type="project" value="InterPro"/>
</dbReference>
<organism evidence="7 8">
    <name type="scientific">Sphingobacterium paucimobilis HER1398</name>
    <dbReference type="NCBI Taxonomy" id="1346330"/>
    <lineage>
        <taxon>Bacteria</taxon>
        <taxon>Pseudomonadati</taxon>
        <taxon>Bacteroidota</taxon>
        <taxon>Sphingobacteriia</taxon>
        <taxon>Sphingobacteriales</taxon>
        <taxon>Sphingobacteriaceae</taxon>
        <taxon>Sphingobacterium</taxon>
    </lineage>
</organism>
<protein>
    <recommendedName>
        <fullName evidence="6">Translocation and assembly module TamB C-terminal domain-containing protein</fullName>
    </recommendedName>
</protein>
<accession>U2J6J6</accession>
<evidence type="ECO:0000259" key="6">
    <source>
        <dbReference type="Pfam" id="PF04357"/>
    </source>
</evidence>
<dbReference type="eggNOG" id="COG2911">
    <property type="taxonomic scope" value="Bacteria"/>
</dbReference>
<dbReference type="Proteomes" id="UP000016584">
    <property type="component" value="Unassembled WGS sequence"/>
</dbReference>
<reference evidence="7 8" key="1">
    <citation type="journal article" date="2013" name="Genome Announc.">
        <title>The Draft Genome Sequence of Sphingomonas paucimobilis Strain HER1398 (Proteobacteria), Host to the Giant PAU Phage, Indicates That It Is a Member of the Genus Sphingobacterium (Bacteroidetes).</title>
        <authorList>
            <person name="White R.A.III."/>
            <person name="Suttle C.A."/>
        </authorList>
    </citation>
    <scope>NUCLEOTIDE SEQUENCE [LARGE SCALE GENOMIC DNA]</scope>
    <source>
        <strain evidence="7 8">HER1398</strain>
    </source>
</reference>
<name>U2J6J6_9SPHI</name>
<sequence length="1477" mass="165415">MPFEEVILKYKSIKKILKITLITLASILLLVVAAILSLQFQTVQTYISKKVATYLSKELDSDIHIGYIYFRPFSSIVIKDFGIQDRNGISLIEAGELNASISLAKIFNNKIVIEDLRLKEGFINIDIYKDSTNFSQIAKYFATKSSGKKKKTQKIDLQLGKAEFINNRFKLRNHNFKGHNKGVDFANLDITEFSAVFDNIRIDSVLAADISGFTLHERSGLIIQQMDAKASYSATKMEFKNLLLKTNRSTIRDYLCFEYSKIGDFSEFLTDVHINSNLTNASVDSRDIEFFAPTMRYVVFRTAVHQAKLRGTVSNIDAQNIHLSTGENTELKGSISIKGLPDIDKTVFKANLKKLHTSPEDIEQLVPQLANRKDFVLPQQIHQFKGTTFEGRFDGFYNDFLIDGNFQTAIGGISLQSSINLKKELQYTGHLASEQINIGAFLNINTIGNTGVALDFNGQGLTMEELLLQFSGTLNNSELFDYSYAKIQLDGSLNDKILEIDGRVEDENLTLDYQSTLNWQQSSPDYLLNTAIEHADLNRLNLLNKDSVIIHAAAINTNLTGNSLNTLTGHLNAEAVQLSTTKGDFNIKSIQFRAEGGEGQRELTLNSDVLDAKMAGIIDLNTIIPYFKSLAMRYAPAIGIDTQPYNVQDFNLAIKIKSFDPIAPLLDPTLSLDRGAHLNAIFSSEKYTASFTAFSPTVLYKGIKLANLSVEENANDQAFSLDILADRMSFGDSTYINNIAIHNVLANDSLLFNVRMSEKTSINYLDLNGNIHFAHNAPAYIKFKPSSIIINKETWQLNNDAAMRVSKGKIHIANLILSQAEQQIKLNGILSNENDNINILFDKFSLTSLNGVTKPLGIELKGFLSGDIEVSSLFKKPFASGRITTTPIIYNGFPIGQLNLNADFDPDIGTANIDLALVDEQNRGVNLQGKYNFYNENEPLDLSGKLKETDLMLFQPFLKNLVSGLQGKGNADINIKGTFKNPKITGVGRFTNAEFTVNYLKTHYYVDNQMAMVENNAIMVQNLQIRDNKNQVATANGIINLSKLATPYIDVDINGSNFMILNTTYKDNNQYYGTAHATGTFRFKGYTSAIDIDINAKSEKGTVLTIPFNSAMTVTDSDFIYFISKDSTENEKQRRKSSFEGLTMNMNLGLTADAEINLQTNLGSLKGNGLGEIAMKITTLGDFEMFGDYTVNTGKFHFTAQDFINKYFDIKEGGTIRWTGNPSEASINLTAIYQQRTAVGPLYNAAGRSGDDERVLAQADMLIKGTLEQPDITFDLNFPQNPYIKDQLQSYLSDANNINQQALSLIVRRSFTPNSTSEIGKEVNSTLLSAGTEIAFNQLNNIISQSLNVNFFDLNIRSFNDASASVRLLNDRLILTGGITDRTNYQANDLTFFREGITTDAELTYRLRKDGNLILRAYNRPYTRNFLIRMNEGEYISAFGVVYRQEFDTFQEFWKKMWNWGYRKEQKPKEETKKADK</sequence>
<dbReference type="InterPro" id="IPR007452">
    <property type="entry name" value="TamB_C"/>
</dbReference>
<dbReference type="Pfam" id="PF05359">
    <property type="entry name" value="DUF748"/>
    <property type="match status" value="1"/>
</dbReference>